<evidence type="ECO:0000313" key="1">
    <source>
        <dbReference type="EMBL" id="OGE64057.1"/>
    </source>
</evidence>
<dbReference type="Proteomes" id="UP000183317">
    <property type="component" value="Unassembled WGS sequence"/>
</dbReference>
<gene>
    <name evidence="1" type="ORF">A3J13_02060</name>
</gene>
<dbReference type="EMBL" id="MFDU01000050">
    <property type="protein sequence ID" value="OGE64057.1"/>
    <property type="molecule type" value="Genomic_DNA"/>
</dbReference>
<comment type="caution">
    <text evidence="1">The sequence shown here is derived from an EMBL/GenBank/DDBJ whole genome shotgun (WGS) entry which is preliminary data.</text>
</comment>
<proteinExistence type="predicted"/>
<reference evidence="1 2" key="1">
    <citation type="journal article" date="2016" name="Nat. Commun.">
        <title>Thousands of microbial genomes shed light on interconnected biogeochemical processes in an aquifer system.</title>
        <authorList>
            <person name="Anantharaman K."/>
            <person name="Brown C.T."/>
            <person name="Hug L.A."/>
            <person name="Sharon I."/>
            <person name="Castelle C.J."/>
            <person name="Probst A.J."/>
            <person name="Thomas B.C."/>
            <person name="Singh A."/>
            <person name="Wilkins M.J."/>
            <person name="Karaoz U."/>
            <person name="Brodie E.L."/>
            <person name="Williams K.H."/>
            <person name="Hubbard S.S."/>
            <person name="Banfield J.F."/>
        </authorList>
    </citation>
    <scope>NUCLEOTIDE SEQUENCE [LARGE SCALE GENOMIC DNA]</scope>
</reference>
<sequence length="125" mass="13586">MAQGGAERKSGEQLRNEVDYETARNAVAVGNDYKYLVDENTAESIIESATFDRFGAQNTLRRALSAARREGRQEGLAFGYGQDGIVQEMVNSHLGAIDAQVVSENTVERSISRGQIPEDHISPGA</sequence>
<accession>A0A1F5MFB2</accession>
<protein>
    <submittedName>
        <fullName evidence="1">Uncharacterized protein</fullName>
    </submittedName>
</protein>
<organism evidence="1 2">
    <name type="scientific">Candidatus Daviesbacteria bacterium RIFCSPLOWO2_02_FULL_36_8</name>
    <dbReference type="NCBI Taxonomy" id="1797793"/>
    <lineage>
        <taxon>Bacteria</taxon>
        <taxon>Candidatus Daviesiibacteriota</taxon>
    </lineage>
</organism>
<evidence type="ECO:0000313" key="2">
    <source>
        <dbReference type="Proteomes" id="UP000183317"/>
    </source>
</evidence>
<dbReference type="AlphaFoldDB" id="A0A1F5MFB2"/>
<name>A0A1F5MFB2_9BACT</name>